<feature type="transmembrane region" description="Helical" evidence="2">
    <location>
        <begin position="50"/>
        <end position="69"/>
    </location>
</feature>
<evidence type="ECO:0000256" key="2">
    <source>
        <dbReference type="SAM" id="Phobius"/>
    </source>
</evidence>
<evidence type="ECO:0000313" key="3">
    <source>
        <dbReference type="EMBL" id="SFL93512.1"/>
    </source>
</evidence>
<proteinExistence type="predicted"/>
<dbReference type="AlphaFoldDB" id="A0A1I4LR61"/>
<keyword evidence="4" id="KW-1185">Reference proteome</keyword>
<keyword evidence="2" id="KW-0472">Membrane</keyword>
<feature type="compositionally biased region" description="Basic and acidic residues" evidence="1">
    <location>
        <begin position="1"/>
        <end position="21"/>
    </location>
</feature>
<dbReference type="EMBL" id="FOTY01000008">
    <property type="protein sequence ID" value="SFL93512.1"/>
    <property type="molecule type" value="Genomic_DNA"/>
</dbReference>
<keyword evidence="2" id="KW-1133">Transmembrane helix</keyword>
<accession>A0A1I4LR61</accession>
<evidence type="ECO:0008006" key="5">
    <source>
        <dbReference type="Google" id="ProtNLM"/>
    </source>
</evidence>
<keyword evidence="2" id="KW-0812">Transmembrane</keyword>
<dbReference type="STRING" id="266892.SAMN04488054_108113"/>
<evidence type="ECO:0000313" key="4">
    <source>
        <dbReference type="Proteomes" id="UP000199668"/>
    </source>
</evidence>
<gene>
    <name evidence="3" type="ORF">SAMN04488054_108113</name>
</gene>
<protein>
    <recommendedName>
        <fullName evidence="5">Phage capsid protein</fullName>
    </recommendedName>
</protein>
<feature type="region of interest" description="Disordered" evidence="1">
    <location>
        <begin position="1"/>
        <end position="33"/>
    </location>
</feature>
<dbReference type="Proteomes" id="UP000199668">
    <property type="component" value="Unassembled WGS sequence"/>
</dbReference>
<dbReference type="RefSeq" id="WP_090926667.1">
    <property type="nucleotide sequence ID" value="NZ_FOTY01000008.1"/>
</dbReference>
<dbReference type="InterPro" id="IPR045946">
    <property type="entry name" value="DUF6366"/>
</dbReference>
<organism evidence="3 4">
    <name type="scientific">Salibacterium qingdaonense</name>
    <dbReference type="NCBI Taxonomy" id="266892"/>
    <lineage>
        <taxon>Bacteria</taxon>
        <taxon>Bacillati</taxon>
        <taxon>Bacillota</taxon>
        <taxon>Bacilli</taxon>
        <taxon>Bacillales</taxon>
        <taxon>Bacillaceae</taxon>
    </lineage>
</organism>
<evidence type="ECO:0000256" key="1">
    <source>
        <dbReference type="SAM" id="MobiDB-lite"/>
    </source>
</evidence>
<dbReference type="Pfam" id="PF19893">
    <property type="entry name" value="DUF6366"/>
    <property type="match status" value="1"/>
</dbReference>
<name>A0A1I4LR61_9BACI</name>
<reference evidence="3 4" key="1">
    <citation type="submission" date="2016-10" db="EMBL/GenBank/DDBJ databases">
        <authorList>
            <person name="de Groot N.N."/>
        </authorList>
    </citation>
    <scope>NUCLEOTIDE SEQUENCE [LARGE SCALE GENOMIC DNA]</scope>
    <source>
        <strain evidence="3 4">CGMCC 1.6134</strain>
    </source>
</reference>
<dbReference type="OrthoDB" id="2935923at2"/>
<sequence>MSEGKRPDRKQETMKEQEQRHHPGGTARDGYHRSQVGGASDLLRGLGWKGFLVLIVVLFVLYAVYALFLR</sequence>